<evidence type="ECO:0000313" key="2">
    <source>
        <dbReference type="Proteomes" id="UP000735302"/>
    </source>
</evidence>
<reference evidence="1 2" key="1">
    <citation type="journal article" date="2021" name="Elife">
        <title>Chloroplast acquisition without the gene transfer in kleptoplastic sea slugs, Plakobranchus ocellatus.</title>
        <authorList>
            <person name="Maeda T."/>
            <person name="Takahashi S."/>
            <person name="Yoshida T."/>
            <person name="Shimamura S."/>
            <person name="Takaki Y."/>
            <person name="Nagai Y."/>
            <person name="Toyoda A."/>
            <person name="Suzuki Y."/>
            <person name="Arimoto A."/>
            <person name="Ishii H."/>
            <person name="Satoh N."/>
            <person name="Nishiyama T."/>
            <person name="Hasebe M."/>
            <person name="Maruyama T."/>
            <person name="Minagawa J."/>
            <person name="Obokata J."/>
            <person name="Shigenobu S."/>
        </authorList>
    </citation>
    <scope>NUCLEOTIDE SEQUENCE [LARGE SCALE GENOMIC DNA]</scope>
</reference>
<comment type="caution">
    <text evidence="1">The sequence shown here is derived from an EMBL/GenBank/DDBJ whole genome shotgun (WGS) entry which is preliminary data.</text>
</comment>
<evidence type="ECO:0000313" key="1">
    <source>
        <dbReference type="EMBL" id="GFO11300.1"/>
    </source>
</evidence>
<proteinExistence type="predicted"/>
<keyword evidence="2" id="KW-1185">Reference proteome</keyword>
<name>A0AAV4AVI3_9GAST</name>
<dbReference type="AlphaFoldDB" id="A0AAV4AVI3"/>
<protein>
    <submittedName>
        <fullName evidence="1">Uncharacterized protein</fullName>
    </submittedName>
</protein>
<dbReference type="EMBL" id="BLXT01004267">
    <property type="protein sequence ID" value="GFO11300.1"/>
    <property type="molecule type" value="Genomic_DNA"/>
</dbReference>
<gene>
    <name evidence="1" type="ORF">PoB_003780500</name>
</gene>
<dbReference type="Proteomes" id="UP000735302">
    <property type="component" value="Unassembled WGS sequence"/>
</dbReference>
<organism evidence="1 2">
    <name type="scientific">Plakobranchus ocellatus</name>
    <dbReference type="NCBI Taxonomy" id="259542"/>
    <lineage>
        <taxon>Eukaryota</taxon>
        <taxon>Metazoa</taxon>
        <taxon>Spiralia</taxon>
        <taxon>Lophotrochozoa</taxon>
        <taxon>Mollusca</taxon>
        <taxon>Gastropoda</taxon>
        <taxon>Heterobranchia</taxon>
        <taxon>Euthyneura</taxon>
        <taxon>Panpulmonata</taxon>
        <taxon>Sacoglossa</taxon>
        <taxon>Placobranchoidea</taxon>
        <taxon>Plakobranchidae</taxon>
        <taxon>Plakobranchus</taxon>
    </lineage>
</organism>
<accession>A0AAV4AVI3</accession>
<sequence>MSAAAGRCCRRKTLGRLQRTEATEADAFVHDMGFLCRGKRQNFHPHYKTIFFNPRSVGGTVASEYTLRSAGSLLLRARAHHRRPDLTEG</sequence>